<evidence type="ECO:0000256" key="1">
    <source>
        <dbReference type="ARBA" id="ARBA00022723"/>
    </source>
</evidence>
<protein>
    <recommendedName>
        <fullName evidence="8">4Fe-4S ferredoxin</fullName>
    </recommendedName>
</protein>
<keyword evidence="3" id="KW-0411">Iron-sulfur</keyword>
<dbReference type="Proteomes" id="UP000017747">
    <property type="component" value="Unassembled WGS sequence"/>
</dbReference>
<dbReference type="EMBL" id="AXUN02000220">
    <property type="protein sequence ID" value="ETA79274.1"/>
    <property type="molecule type" value="Genomic_DNA"/>
</dbReference>
<dbReference type="eggNOG" id="COG4231">
    <property type="taxonomic scope" value="Bacteria"/>
</dbReference>
<evidence type="ECO:0008006" key="8">
    <source>
        <dbReference type="Google" id="ProtNLM"/>
    </source>
</evidence>
<dbReference type="InterPro" id="IPR029039">
    <property type="entry name" value="Flavoprotein-like_sf"/>
</dbReference>
<accession>V7I264</accession>
<dbReference type="InterPro" id="IPR017900">
    <property type="entry name" value="4Fe4S_Fe_S_CS"/>
</dbReference>
<sequence>MKCLIIYYSLTNSTALIAENVAEGIRTSGSDAVICNIKDEAPPELDSFDMLGIGTPVYGFNVPINVLECIEGLSNKRNIPSFAFLTYGTYAWNAGELLKKAMITSGFKPNGWFFSHGADYFLGYLKKGCFASPNHPTEEEKEAARRFGHDMVTAGTGWPESIQPPPVIYRIEQIFLGRRPIRLYFQKKFKLNKDKCIRCGICMKGCPSKNISLNPEGFPVWGRNCIMCLSCELHCPKEAIVSPISWPVMNLIMKYNVSHILKDPDIEKLKVTLHNGKIETYK</sequence>
<dbReference type="GO" id="GO:0051536">
    <property type="term" value="F:iron-sulfur cluster binding"/>
    <property type="evidence" value="ECO:0007669"/>
    <property type="project" value="UniProtKB-KW"/>
</dbReference>
<feature type="domain" description="4Fe-4S ferredoxin-type" evidence="5">
    <location>
        <begin position="187"/>
        <end position="216"/>
    </location>
</feature>
<dbReference type="RefSeq" id="WP_023388835.1">
    <property type="nucleotide sequence ID" value="NZ_AXUN02000220.1"/>
</dbReference>
<keyword evidence="1" id="KW-0479">Metal-binding</keyword>
<dbReference type="SUPFAM" id="SSF54862">
    <property type="entry name" value="4Fe-4S ferredoxins"/>
    <property type="match status" value="1"/>
</dbReference>
<reference evidence="6 7" key="1">
    <citation type="journal article" date="2014" name="Genome Announc.">
        <title>Genome Sequence of Youngiibacter fragilis, the Type Strain of the Genus Youngiibacter.</title>
        <authorList>
            <person name="Wawrik C.B."/>
            <person name="Callaghan A.V."/>
            <person name="Stamps B.W."/>
            <person name="Wawrik B."/>
        </authorList>
    </citation>
    <scope>NUCLEOTIDE SEQUENCE [LARGE SCALE GENOMIC DNA]</scope>
    <source>
        <strain evidence="6 7">232.1</strain>
    </source>
</reference>
<dbReference type="Pfam" id="PF13237">
    <property type="entry name" value="Fer4_10"/>
    <property type="match status" value="1"/>
</dbReference>
<evidence type="ECO:0000313" key="7">
    <source>
        <dbReference type="Proteomes" id="UP000017747"/>
    </source>
</evidence>
<dbReference type="GO" id="GO:0016651">
    <property type="term" value="F:oxidoreductase activity, acting on NAD(P)H"/>
    <property type="evidence" value="ECO:0007669"/>
    <property type="project" value="UniProtKB-ARBA"/>
</dbReference>
<dbReference type="InterPro" id="IPR017896">
    <property type="entry name" value="4Fe4S_Fe-S-bd"/>
</dbReference>
<evidence type="ECO:0000259" key="5">
    <source>
        <dbReference type="PROSITE" id="PS51379"/>
    </source>
</evidence>
<keyword evidence="2" id="KW-0408">Iron</keyword>
<dbReference type="AlphaFoldDB" id="V7I264"/>
<dbReference type="GO" id="GO:0046872">
    <property type="term" value="F:metal ion binding"/>
    <property type="evidence" value="ECO:0007669"/>
    <property type="project" value="UniProtKB-KW"/>
</dbReference>
<dbReference type="SUPFAM" id="SSF52218">
    <property type="entry name" value="Flavoproteins"/>
    <property type="match status" value="1"/>
</dbReference>
<evidence type="ECO:0000256" key="2">
    <source>
        <dbReference type="ARBA" id="ARBA00023004"/>
    </source>
</evidence>
<evidence type="ECO:0000313" key="6">
    <source>
        <dbReference type="EMBL" id="ETA79274.1"/>
    </source>
</evidence>
<dbReference type="Gene3D" id="3.30.70.20">
    <property type="match status" value="1"/>
</dbReference>
<evidence type="ECO:0000256" key="3">
    <source>
        <dbReference type="ARBA" id="ARBA00023014"/>
    </source>
</evidence>
<organism evidence="6 7">
    <name type="scientific">Youngiibacter fragilis 232.1</name>
    <dbReference type="NCBI Taxonomy" id="994573"/>
    <lineage>
        <taxon>Bacteria</taxon>
        <taxon>Bacillati</taxon>
        <taxon>Bacillota</taxon>
        <taxon>Clostridia</taxon>
        <taxon>Eubacteriales</taxon>
        <taxon>Clostridiaceae</taxon>
        <taxon>Youngiibacter</taxon>
    </lineage>
</organism>
<dbReference type="PROSITE" id="PS51379">
    <property type="entry name" value="4FE4S_FER_2"/>
    <property type="match status" value="2"/>
</dbReference>
<dbReference type="PROSITE" id="PS00198">
    <property type="entry name" value="4FE4S_FER_1"/>
    <property type="match status" value="2"/>
</dbReference>
<dbReference type="PROSITE" id="PS50902">
    <property type="entry name" value="FLAVODOXIN_LIKE"/>
    <property type="match status" value="1"/>
</dbReference>
<proteinExistence type="predicted"/>
<feature type="domain" description="Flavodoxin-like" evidence="4">
    <location>
        <begin position="3"/>
        <end position="152"/>
    </location>
</feature>
<keyword evidence="7" id="KW-1185">Reference proteome</keyword>
<dbReference type="NCBIfam" id="NF038196">
    <property type="entry name" value="ferrodoxin_EFR1"/>
    <property type="match status" value="1"/>
</dbReference>
<gene>
    <name evidence="6" type="ORF">T472_0218000</name>
</gene>
<dbReference type="Gene3D" id="3.40.50.360">
    <property type="match status" value="1"/>
</dbReference>
<dbReference type="PANTHER" id="PTHR43122">
    <property type="entry name" value="FERREDOXIN SUBUNIT OF PYRUVATE:FLAVODOXIN OXIDOREDUCTASE-RELATED"/>
    <property type="match status" value="1"/>
</dbReference>
<dbReference type="PANTHER" id="PTHR43122:SF1">
    <property type="entry name" value="IRON-SULFUR-BINDING PROTEIN"/>
    <property type="match status" value="1"/>
</dbReference>
<dbReference type="InterPro" id="IPR047964">
    <property type="entry name" value="EFR1-like"/>
</dbReference>
<comment type="caution">
    <text evidence="6">The sequence shown here is derived from an EMBL/GenBank/DDBJ whole genome shotgun (WGS) entry which is preliminary data.</text>
</comment>
<name>V7I264_9CLOT</name>
<feature type="domain" description="4Fe-4S ferredoxin-type" evidence="5">
    <location>
        <begin position="217"/>
        <end position="245"/>
    </location>
</feature>
<dbReference type="InterPro" id="IPR008254">
    <property type="entry name" value="Flavodoxin/NO_synth"/>
</dbReference>
<evidence type="ECO:0000259" key="4">
    <source>
        <dbReference type="PROSITE" id="PS50902"/>
    </source>
</evidence>
<dbReference type="STRING" id="994573.T472_0218000"/>
<dbReference type="GO" id="GO:0010181">
    <property type="term" value="F:FMN binding"/>
    <property type="evidence" value="ECO:0007669"/>
    <property type="project" value="InterPro"/>
</dbReference>